<reference evidence="2" key="1">
    <citation type="submission" date="2020-10" db="EMBL/GenBank/DDBJ databases">
        <title>Sequencing the genomes of 1000 actinobacteria strains.</title>
        <authorList>
            <person name="Klenk H.-P."/>
        </authorList>
    </citation>
    <scope>NUCLEOTIDE SEQUENCE</scope>
    <source>
        <strain evidence="2">DSM 45354</strain>
    </source>
</reference>
<feature type="transmembrane region" description="Helical" evidence="1">
    <location>
        <begin position="236"/>
        <end position="257"/>
    </location>
</feature>
<dbReference type="Proteomes" id="UP000638648">
    <property type="component" value="Unassembled WGS sequence"/>
</dbReference>
<accession>A0A927MV87</accession>
<keyword evidence="3" id="KW-1185">Reference proteome</keyword>
<feature type="transmembrane region" description="Helical" evidence="1">
    <location>
        <begin position="110"/>
        <end position="143"/>
    </location>
</feature>
<evidence type="ECO:0000313" key="2">
    <source>
        <dbReference type="EMBL" id="MBE1607254.1"/>
    </source>
</evidence>
<evidence type="ECO:0000313" key="3">
    <source>
        <dbReference type="Proteomes" id="UP000638648"/>
    </source>
</evidence>
<keyword evidence="1" id="KW-0472">Membrane</keyword>
<dbReference type="EMBL" id="JADBEM010000001">
    <property type="protein sequence ID" value="MBE1607254.1"/>
    <property type="molecule type" value="Genomic_DNA"/>
</dbReference>
<feature type="transmembrane region" description="Helical" evidence="1">
    <location>
        <begin position="163"/>
        <end position="181"/>
    </location>
</feature>
<feature type="transmembrane region" description="Helical" evidence="1">
    <location>
        <begin position="188"/>
        <end position="216"/>
    </location>
</feature>
<evidence type="ECO:0008006" key="4">
    <source>
        <dbReference type="Google" id="ProtNLM"/>
    </source>
</evidence>
<sequence length="263" mass="27365">MLAATRAELTKILTLRGTWIGTGVILALHVLIAAANLRLNTEAVAAITPDGRIERFTGQPRPAHQAIVDLLVASSFQMSLFLPSLAAVLAGQEFRAHQLGQSVLAVPRRVVLVTAKTVAVAAYLLVVSMVIAGISTVFMYAAVRGWDAGVVTSGDALRGQGRFLVFAVLSALVGSAVTVIARSALIGIVVAVALIVVTMTQVLAVSVPALDALFPFSAGRNLLLDPEDTKLTAGPAHALVVLVLWPALTTAVAGLALSRRDAR</sequence>
<proteinExistence type="predicted"/>
<protein>
    <recommendedName>
        <fullName evidence="4">ABC-2 family transporter protein</fullName>
    </recommendedName>
</protein>
<dbReference type="AlphaFoldDB" id="A0A927MV87"/>
<keyword evidence="1" id="KW-1133">Transmembrane helix</keyword>
<name>A0A927MV87_9ACTN</name>
<gene>
    <name evidence="2" type="ORF">HEB94_004102</name>
</gene>
<organism evidence="2 3">
    <name type="scientific">Actinopolymorpha pittospori</name>
    <dbReference type="NCBI Taxonomy" id="648752"/>
    <lineage>
        <taxon>Bacteria</taxon>
        <taxon>Bacillati</taxon>
        <taxon>Actinomycetota</taxon>
        <taxon>Actinomycetes</taxon>
        <taxon>Propionibacteriales</taxon>
        <taxon>Actinopolymorphaceae</taxon>
        <taxon>Actinopolymorpha</taxon>
    </lineage>
</organism>
<comment type="caution">
    <text evidence="2">The sequence shown here is derived from an EMBL/GenBank/DDBJ whole genome shotgun (WGS) entry which is preliminary data.</text>
</comment>
<feature type="transmembrane region" description="Helical" evidence="1">
    <location>
        <begin position="12"/>
        <end position="35"/>
    </location>
</feature>
<keyword evidence="1" id="KW-0812">Transmembrane</keyword>
<dbReference type="RefSeq" id="WP_192751228.1">
    <property type="nucleotide sequence ID" value="NZ_BAABJL010000122.1"/>
</dbReference>
<evidence type="ECO:0000256" key="1">
    <source>
        <dbReference type="SAM" id="Phobius"/>
    </source>
</evidence>